<protein>
    <submittedName>
        <fullName evidence="2">Putative membrane protein</fullName>
    </submittedName>
</protein>
<keyword evidence="1" id="KW-0812">Transmembrane</keyword>
<comment type="caution">
    <text evidence="2">The sequence shown here is derived from an EMBL/GenBank/DDBJ whole genome shotgun (WGS) entry which is preliminary data.</text>
</comment>
<dbReference type="Proteomes" id="UP000295724">
    <property type="component" value="Unassembled WGS sequence"/>
</dbReference>
<organism evidence="2 3">
    <name type="scientific">Marinicella litoralis</name>
    <dbReference type="NCBI Taxonomy" id="644220"/>
    <lineage>
        <taxon>Bacteria</taxon>
        <taxon>Pseudomonadati</taxon>
        <taxon>Pseudomonadota</taxon>
        <taxon>Gammaproteobacteria</taxon>
        <taxon>Lysobacterales</taxon>
        <taxon>Marinicellaceae</taxon>
        <taxon>Marinicella</taxon>
    </lineage>
</organism>
<proteinExistence type="predicted"/>
<feature type="transmembrane region" description="Helical" evidence="1">
    <location>
        <begin position="63"/>
        <end position="87"/>
    </location>
</feature>
<feature type="transmembrane region" description="Helical" evidence="1">
    <location>
        <begin position="16"/>
        <end position="37"/>
    </location>
</feature>
<dbReference type="EMBL" id="SNZB01000001">
    <property type="protein sequence ID" value="TDR23268.1"/>
    <property type="molecule type" value="Genomic_DNA"/>
</dbReference>
<accession>A0A4R6Y2P7</accession>
<evidence type="ECO:0000313" key="2">
    <source>
        <dbReference type="EMBL" id="TDR23268.1"/>
    </source>
</evidence>
<evidence type="ECO:0000313" key="3">
    <source>
        <dbReference type="Proteomes" id="UP000295724"/>
    </source>
</evidence>
<keyword evidence="1" id="KW-0472">Membrane</keyword>
<dbReference type="Pfam" id="PF10011">
    <property type="entry name" value="DUF2254"/>
    <property type="match status" value="1"/>
</dbReference>
<feature type="transmembrane region" description="Helical" evidence="1">
    <location>
        <begin position="141"/>
        <end position="161"/>
    </location>
</feature>
<sequence>MFNKIIQYFWKIENKIAFYPSLIAIWGVIFALLMVSAEQHGISDYLQEALPVLVINDLATARVILSSLIGGLISILVFSFSMVMIILNQASSNFSPRLLPGLISNKKHQSILGIHLSGVFYCLITLISIEPTDKNYQLPGFSVLVAIIFITVSLAAFIYFIHSISQSIQVDHILKSIFTTAKKRLELLITYDEENKSLIEEDKQLNDTSDWHEYYSAHSGYIQTMRINNLLELIDQSNTVIRILPRKSTFLLKGIPIFKSKQKLDETTAEKFLDQFIIDDTESMSENYALAFQLITEIAIKAMSPGINDPGTALTCIDYLTELLALRIKKSDRMLIGKNQKLKVQINITPFDQLLYTILAPFRAYCSHDIIIVSKLLRMCDYLLQQECANEQYKKAMKKQAQNIISDAKKKLDNEDDLNNLKAEQQKFDKI</sequence>
<dbReference type="InterPro" id="IPR018723">
    <property type="entry name" value="DUF2254_membrane"/>
</dbReference>
<evidence type="ECO:0000256" key="1">
    <source>
        <dbReference type="SAM" id="Phobius"/>
    </source>
</evidence>
<keyword evidence="3" id="KW-1185">Reference proteome</keyword>
<feature type="transmembrane region" description="Helical" evidence="1">
    <location>
        <begin position="108"/>
        <end position="129"/>
    </location>
</feature>
<keyword evidence="1" id="KW-1133">Transmembrane helix</keyword>
<gene>
    <name evidence="2" type="ORF">C8D91_0128</name>
</gene>
<reference evidence="2 3" key="1">
    <citation type="submission" date="2019-03" db="EMBL/GenBank/DDBJ databases">
        <title>Genomic Encyclopedia of Type Strains, Phase IV (KMG-IV): sequencing the most valuable type-strain genomes for metagenomic binning, comparative biology and taxonomic classification.</title>
        <authorList>
            <person name="Goeker M."/>
        </authorList>
    </citation>
    <scope>NUCLEOTIDE SEQUENCE [LARGE SCALE GENOMIC DNA]</scope>
    <source>
        <strain evidence="2 3">DSM 25488</strain>
    </source>
</reference>
<dbReference type="OrthoDB" id="2955631at2"/>
<dbReference type="RefSeq" id="WP_099018080.1">
    <property type="nucleotide sequence ID" value="NZ_NIHB01000001.1"/>
</dbReference>
<dbReference type="AlphaFoldDB" id="A0A4R6Y2P7"/>
<name>A0A4R6Y2P7_9GAMM</name>